<dbReference type="InterPro" id="IPR036365">
    <property type="entry name" value="PGBD-like_sf"/>
</dbReference>
<dbReference type="RefSeq" id="WP_175453276.1">
    <property type="nucleotide sequence ID" value="NZ_FMVT01000004.1"/>
</dbReference>
<sequence length="340" mass="36067">MAQRISVLAIVASLISITGQPSQAEPDLGEVVGTIARTILEQQQGAHERALWDGVVANGSAAAYRQYLDTYPEGPNAQAARDQLARLEAATAAETRAAQSELRLGLAREDRVAVQRRLAAGGYYTAGIDGAFGAGTRRAITAWQRANGFGPTGYLDQRQLPLLLDRADARPAAPAPAADVAATSAAQAELNLGLTRAQRVQIQHDLIDLGYDPKGADGLFGTGTREAIRAWQRNTGQGATGYMTAAMISALRADAEARGSEASVDRAAAVDEDLLGLTRAERTRVQQRLISLGYLRGQADGVFGSTTRSAIGRWQGDNGLAETGYLTAEQVRTLQEQARI</sequence>
<feature type="chain" id="PRO_5011551227" evidence="1">
    <location>
        <begin position="25"/>
        <end position="340"/>
    </location>
</feature>
<evidence type="ECO:0000313" key="4">
    <source>
        <dbReference type="Proteomes" id="UP000199502"/>
    </source>
</evidence>
<dbReference type="Gene3D" id="1.10.101.10">
    <property type="entry name" value="PGBD-like superfamily/PGBD"/>
    <property type="match status" value="3"/>
</dbReference>
<feature type="domain" description="Peptidoglycan binding-like" evidence="2">
    <location>
        <begin position="279"/>
        <end position="333"/>
    </location>
</feature>
<organism evidence="3 4">
    <name type="scientific">Paracoccus tibetensis</name>
    <dbReference type="NCBI Taxonomy" id="336292"/>
    <lineage>
        <taxon>Bacteria</taxon>
        <taxon>Pseudomonadati</taxon>
        <taxon>Pseudomonadota</taxon>
        <taxon>Alphaproteobacteria</taxon>
        <taxon>Rhodobacterales</taxon>
        <taxon>Paracoccaceae</taxon>
        <taxon>Paracoccus</taxon>
    </lineage>
</organism>
<evidence type="ECO:0000256" key="1">
    <source>
        <dbReference type="SAM" id="SignalP"/>
    </source>
</evidence>
<feature type="domain" description="Peptidoglycan binding-like" evidence="2">
    <location>
        <begin position="108"/>
        <end position="160"/>
    </location>
</feature>
<dbReference type="Pfam" id="PF01471">
    <property type="entry name" value="PG_binding_1"/>
    <property type="match status" value="3"/>
</dbReference>
<proteinExistence type="predicted"/>
<reference evidence="3 4" key="1">
    <citation type="submission" date="2016-10" db="EMBL/GenBank/DDBJ databases">
        <authorList>
            <person name="de Groot N.N."/>
        </authorList>
    </citation>
    <scope>NUCLEOTIDE SEQUENCE [LARGE SCALE GENOMIC DNA]</scope>
    <source>
        <strain evidence="3 4">CGMCC 1.8925</strain>
    </source>
</reference>
<dbReference type="Proteomes" id="UP000199502">
    <property type="component" value="Unassembled WGS sequence"/>
</dbReference>
<keyword evidence="4" id="KW-1185">Reference proteome</keyword>
<dbReference type="EMBL" id="FMVT01000004">
    <property type="protein sequence ID" value="SCY42704.1"/>
    <property type="molecule type" value="Genomic_DNA"/>
</dbReference>
<feature type="domain" description="Peptidoglycan binding-like" evidence="2">
    <location>
        <begin position="196"/>
        <end position="251"/>
    </location>
</feature>
<dbReference type="GO" id="GO:0016787">
    <property type="term" value="F:hydrolase activity"/>
    <property type="evidence" value="ECO:0007669"/>
    <property type="project" value="UniProtKB-KW"/>
</dbReference>
<dbReference type="AlphaFoldDB" id="A0A1G5FU79"/>
<keyword evidence="3" id="KW-0378">Hydrolase</keyword>
<dbReference type="SUPFAM" id="SSF47090">
    <property type="entry name" value="PGBD-like"/>
    <property type="match status" value="3"/>
</dbReference>
<dbReference type="STRING" id="336292.SAMN05660710_01562"/>
<evidence type="ECO:0000259" key="2">
    <source>
        <dbReference type="Pfam" id="PF01471"/>
    </source>
</evidence>
<protein>
    <submittedName>
        <fullName evidence="3">Peptidoglycan-binding (PGRP) domain of peptidoglycan hydrolases-containing protein</fullName>
    </submittedName>
</protein>
<evidence type="ECO:0000313" key="3">
    <source>
        <dbReference type="EMBL" id="SCY42704.1"/>
    </source>
</evidence>
<keyword evidence="1" id="KW-0732">Signal</keyword>
<dbReference type="InterPro" id="IPR002477">
    <property type="entry name" value="Peptidoglycan-bd-like"/>
</dbReference>
<dbReference type="InterPro" id="IPR036366">
    <property type="entry name" value="PGBDSf"/>
</dbReference>
<feature type="signal peptide" evidence="1">
    <location>
        <begin position="1"/>
        <end position="24"/>
    </location>
</feature>
<name>A0A1G5FU79_9RHOB</name>
<accession>A0A1G5FU79</accession>
<gene>
    <name evidence="3" type="ORF">SAMN05660710_01562</name>
</gene>